<accession>A0ABU6YX10</accession>
<name>A0ABU6YX10_9FABA</name>
<gene>
    <name evidence="1" type="ORF">PIB30_108124</name>
</gene>
<evidence type="ECO:0000313" key="2">
    <source>
        <dbReference type="Proteomes" id="UP001341840"/>
    </source>
</evidence>
<organism evidence="1 2">
    <name type="scientific">Stylosanthes scabra</name>
    <dbReference type="NCBI Taxonomy" id="79078"/>
    <lineage>
        <taxon>Eukaryota</taxon>
        <taxon>Viridiplantae</taxon>
        <taxon>Streptophyta</taxon>
        <taxon>Embryophyta</taxon>
        <taxon>Tracheophyta</taxon>
        <taxon>Spermatophyta</taxon>
        <taxon>Magnoliopsida</taxon>
        <taxon>eudicotyledons</taxon>
        <taxon>Gunneridae</taxon>
        <taxon>Pentapetalae</taxon>
        <taxon>rosids</taxon>
        <taxon>fabids</taxon>
        <taxon>Fabales</taxon>
        <taxon>Fabaceae</taxon>
        <taxon>Papilionoideae</taxon>
        <taxon>50 kb inversion clade</taxon>
        <taxon>dalbergioids sensu lato</taxon>
        <taxon>Dalbergieae</taxon>
        <taxon>Pterocarpus clade</taxon>
        <taxon>Stylosanthes</taxon>
    </lineage>
</organism>
<comment type="caution">
    <text evidence="1">The sequence shown here is derived from an EMBL/GenBank/DDBJ whole genome shotgun (WGS) entry which is preliminary data.</text>
</comment>
<evidence type="ECO:0000313" key="1">
    <source>
        <dbReference type="EMBL" id="MED6214915.1"/>
    </source>
</evidence>
<feature type="non-terminal residue" evidence="1">
    <location>
        <position position="154"/>
    </location>
</feature>
<dbReference type="Proteomes" id="UP001341840">
    <property type="component" value="Unassembled WGS sequence"/>
</dbReference>
<keyword evidence="2" id="KW-1185">Reference proteome</keyword>
<dbReference type="EMBL" id="JASCZI010246552">
    <property type="protein sequence ID" value="MED6214915.1"/>
    <property type="molecule type" value="Genomic_DNA"/>
</dbReference>
<sequence length="154" mass="17182">MEISEPDGGRSKKCTLESVAQVSLDRNLEELVKDGGRLCSVRLGSSRGGRRSEMDRGCERRRPCEGLGRCGDGRSEMVAQAGWWVGGIAMMLELGVASTLTSDDVDRRRNSVRELRCQTVEDAARRWIGVVNDEGLVKVLADAVMEEVKWWLRR</sequence>
<reference evidence="1 2" key="1">
    <citation type="journal article" date="2023" name="Plants (Basel)">
        <title>Bridging the Gap: Combining Genomics and Transcriptomics Approaches to Understand Stylosanthes scabra, an Orphan Legume from the Brazilian Caatinga.</title>
        <authorList>
            <person name="Ferreira-Neto J.R.C."/>
            <person name="da Silva M.D."/>
            <person name="Binneck E."/>
            <person name="de Melo N.F."/>
            <person name="da Silva R.H."/>
            <person name="de Melo A.L.T.M."/>
            <person name="Pandolfi V."/>
            <person name="Bustamante F.O."/>
            <person name="Brasileiro-Vidal A.C."/>
            <person name="Benko-Iseppon A.M."/>
        </authorList>
    </citation>
    <scope>NUCLEOTIDE SEQUENCE [LARGE SCALE GENOMIC DNA]</scope>
    <source>
        <tissue evidence="1">Leaves</tissue>
    </source>
</reference>
<proteinExistence type="predicted"/>
<protein>
    <submittedName>
        <fullName evidence="1">Uncharacterized protein</fullName>
    </submittedName>
</protein>